<comment type="subcellular location">
    <subcellularLocation>
        <location evidence="1">Cell outer membrane</location>
        <topology evidence="1">Multi-pass membrane protein</topology>
    </subcellularLocation>
</comment>
<gene>
    <name evidence="10" type="ORF">GGP83_002739</name>
</gene>
<keyword evidence="2" id="KW-0813">Transport</keyword>
<dbReference type="RefSeq" id="WP_259082265.1">
    <property type="nucleotide sequence ID" value="NZ_JANUBA010000007.1"/>
</dbReference>
<evidence type="ECO:0000259" key="9">
    <source>
        <dbReference type="SMART" id="SM00965"/>
    </source>
</evidence>
<dbReference type="GO" id="GO:0044718">
    <property type="term" value="P:siderophore transmembrane transport"/>
    <property type="evidence" value="ECO:0007669"/>
    <property type="project" value="TreeGrafter"/>
</dbReference>
<dbReference type="Pfam" id="PF13715">
    <property type="entry name" value="CarbopepD_reg_2"/>
    <property type="match status" value="1"/>
</dbReference>
<dbReference type="SMART" id="SM00965">
    <property type="entry name" value="STN"/>
    <property type="match status" value="1"/>
</dbReference>
<keyword evidence="6" id="KW-0472">Membrane</keyword>
<dbReference type="SUPFAM" id="SSF49464">
    <property type="entry name" value="Carboxypeptidase regulatory domain-like"/>
    <property type="match status" value="1"/>
</dbReference>
<evidence type="ECO:0000256" key="3">
    <source>
        <dbReference type="ARBA" id="ARBA00022452"/>
    </source>
</evidence>
<dbReference type="Proteomes" id="UP001155010">
    <property type="component" value="Unassembled WGS sequence"/>
</dbReference>
<comment type="caution">
    <text evidence="10">The sequence shown here is derived from an EMBL/GenBank/DDBJ whole genome shotgun (WGS) entry which is preliminary data.</text>
</comment>
<dbReference type="InterPro" id="IPR011662">
    <property type="entry name" value="Secretin/TonB_short_N"/>
</dbReference>
<evidence type="ECO:0000256" key="8">
    <source>
        <dbReference type="SAM" id="MobiDB-lite"/>
    </source>
</evidence>
<dbReference type="EMBL" id="JANUBB010000012">
    <property type="protein sequence ID" value="MCS3952766.1"/>
    <property type="molecule type" value="Genomic_DNA"/>
</dbReference>
<reference evidence="10" key="1">
    <citation type="submission" date="2022-08" db="EMBL/GenBank/DDBJ databases">
        <title>Genomic Encyclopedia of Type Strains, Phase V (KMG-V): Genome sequencing to study the core and pangenomes of soil and plant-associated prokaryotes.</title>
        <authorList>
            <person name="Whitman W."/>
        </authorList>
    </citation>
    <scope>NUCLEOTIDE SEQUENCE</scope>
    <source>
        <strain evidence="10">SP2017</strain>
    </source>
</reference>
<sequence>MALVDVPLSAALEHIMDRTDLSLAYDPEMVAGRTTFCRAEEVRPGELLACALKNTGLDYVRLSSGTYTLRPDARSRPLYAQVSGQVVDASTGEPLSGANVLLKGSGKGTAASSNGRFSFPRVKPGTHPIVVTHVGYQDQADTLQIRPEEKRHVGLSLSPQAVRASPIVVNGFEIQAPSDELAADVRTADQLTSSPQVGTPDVVQGLRSVAGVRLGDALSDVHLQGGGAGEQQFRLDGAPVFMPVSSGGVISPFSPFALNQVTVRKAGFGAEHGSALSGVIELDQRVAPSDERHLMARVDPLSVNVQGGGHFDINGGASGSWMLTGRHDLWDVYRPGSLQSLLDNWSTPDRFLLRTLRDPNAPTSASSSTKGDLSDSFTVGFTDLHGAVQVDFNDLSSLHLSFYRSANTFGTESVVGPGGSLLFDELEEGEGELGEDTEEEGEAPESPSEEGESEDQENVFTEAYRWRNRTGQISYEWVPGGRLFLSAQAWMSDYRLSRPVSLSQAPLSTDSTAQDVDTTISVQSEKFNKIREAGMRFQGTLATGSGHQLSGAVATTWMQSDIALSVNPFGASPVRARQLEPIRWRVYGFLEDQIAFGDHVNLTLGARLTYLPGPNAVHGEPRLSLRYDRKTGIGQWAVRWATGLYRQYVHSFDVTTYNVTSLFPRVRYWLPIGAGQRPPESYHTAASVLYRPTEIWSLRTEAYYKHQSHLLVLDYRESPSGKSPSKASSLPLQSADGYAYGGAATVTRTGEKLEVEAQYEYAVSRRRVPGRFSGRTQPVPWSAPHRVRLSLDLMPRPGWTVTARWQGVWGRRWGFRQAYYDFLAPDPQTRRVPPHDFSNPSAHRLPPTSRLDMGVTYAHEVAGLRLKARATLINALGRENVTEWGLKQVSGQDRYTRDSRQASPFTPSVSLQVTY</sequence>
<protein>
    <recommendedName>
        <fullName evidence="9">Secretin/TonB short N-terminal domain-containing protein</fullName>
    </recommendedName>
</protein>
<dbReference type="PANTHER" id="PTHR30069:SF29">
    <property type="entry name" value="HEMOGLOBIN AND HEMOGLOBIN-HAPTOGLOBIN-BINDING PROTEIN 1-RELATED"/>
    <property type="match status" value="1"/>
</dbReference>
<organism evidence="10 11">
    <name type="scientific">Salinibacter ruber</name>
    <dbReference type="NCBI Taxonomy" id="146919"/>
    <lineage>
        <taxon>Bacteria</taxon>
        <taxon>Pseudomonadati</taxon>
        <taxon>Rhodothermota</taxon>
        <taxon>Rhodothermia</taxon>
        <taxon>Rhodothermales</taxon>
        <taxon>Salinibacteraceae</taxon>
        <taxon>Salinibacter</taxon>
    </lineage>
</organism>
<dbReference type="SUPFAM" id="SSF56935">
    <property type="entry name" value="Porins"/>
    <property type="match status" value="1"/>
</dbReference>
<dbReference type="InterPro" id="IPR039426">
    <property type="entry name" value="TonB-dep_rcpt-like"/>
</dbReference>
<feature type="region of interest" description="Disordered" evidence="8">
    <location>
        <begin position="430"/>
        <end position="457"/>
    </location>
</feature>
<dbReference type="Gene3D" id="2.60.40.1120">
    <property type="entry name" value="Carboxypeptidase-like, regulatory domain"/>
    <property type="match status" value="1"/>
</dbReference>
<keyword evidence="5" id="KW-0732">Signal</keyword>
<evidence type="ECO:0000256" key="7">
    <source>
        <dbReference type="ARBA" id="ARBA00023237"/>
    </source>
</evidence>
<evidence type="ECO:0000256" key="6">
    <source>
        <dbReference type="ARBA" id="ARBA00023136"/>
    </source>
</evidence>
<keyword evidence="4" id="KW-0812">Transmembrane</keyword>
<dbReference type="Gene3D" id="3.55.50.30">
    <property type="match status" value="1"/>
</dbReference>
<keyword evidence="7" id="KW-0998">Cell outer membrane</keyword>
<dbReference type="AlphaFoldDB" id="A0A9X2UAK0"/>
<keyword evidence="3" id="KW-1134">Transmembrane beta strand</keyword>
<dbReference type="InterPro" id="IPR036942">
    <property type="entry name" value="Beta-barrel_TonB_sf"/>
</dbReference>
<evidence type="ECO:0000313" key="10">
    <source>
        <dbReference type="EMBL" id="MCS3952766.1"/>
    </source>
</evidence>
<feature type="domain" description="Secretin/TonB short N-terminal" evidence="9">
    <location>
        <begin position="21"/>
        <end position="72"/>
    </location>
</feature>
<evidence type="ECO:0000313" key="11">
    <source>
        <dbReference type="Proteomes" id="UP001155010"/>
    </source>
</evidence>
<dbReference type="GO" id="GO:0015344">
    <property type="term" value="F:siderophore uptake transmembrane transporter activity"/>
    <property type="evidence" value="ECO:0007669"/>
    <property type="project" value="TreeGrafter"/>
</dbReference>
<dbReference type="Gene3D" id="2.170.130.10">
    <property type="entry name" value="TonB-dependent receptor, plug domain"/>
    <property type="match status" value="1"/>
</dbReference>
<evidence type="ECO:0000256" key="5">
    <source>
        <dbReference type="ARBA" id="ARBA00022729"/>
    </source>
</evidence>
<evidence type="ECO:0000256" key="1">
    <source>
        <dbReference type="ARBA" id="ARBA00004571"/>
    </source>
</evidence>
<dbReference type="InterPro" id="IPR037066">
    <property type="entry name" value="Plug_dom_sf"/>
</dbReference>
<name>A0A9X2UAK0_9BACT</name>
<evidence type="ECO:0000256" key="2">
    <source>
        <dbReference type="ARBA" id="ARBA00022448"/>
    </source>
</evidence>
<dbReference type="Gene3D" id="2.40.170.20">
    <property type="entry name" value="TonB-dependent receptor, beta-barrel domain"/>
    <property type="match status" value="1"/>
</dbReference>
<accession>A0A9X2UAK0</accession>
<evidence type="ECO:0000256" key="4">
    <source>
        <dbReference type="ARBA" id="ARBA00022692"/>
    </source>
</evidence>
<dbReference type="PANTHER" id="PTHR30069">
    <property type="entry name" value="TONB-DEPENDENT OUTER MEMBRANE RECEPTOR"/>
    <property type="match status" value="1"/>
</dbReference>
<dbReference type="InterPro" id="IPR008969">
    <property type="entry name" value="CarboxyPept-like_regulatory"/>
</dbReference>
<proteinExistence type="predicted"/>
<dbReference type="GO" id="GO:0009279">
    <property type="term" value="C:cell outer membrane"/>
    <property type="evidence" value="ECO:0007669"/>
    <property type="project" value="UniProtKB-SubCell"/>
</dbReference>